<sequence length="115" mass="12749">MSSASSLISPTGGHPHCQRAPTSEIIGKNSHWILSYNLAFASDLERLRGTIKRINRSPLGRSALVGNPFDVDRDMMAEELGFEGHLWNSMGGVADRDFVTELFEWGSMLMQHISC</sequence>
<protein>
    <submittedName>
        <fullName evidence="3">Argininosuccinate lyase</fullName>
    </submittedName>
</protein>
<gene>
    <name evidence="3" type="ORF">FALBO_15130</name>
</gene>
<evidence type="ECO:0000313" key="4">
    <source>
        <dbReference type="Proteomes" id="UP000554235"/>
    </source>
</evidence>
<feature type="domain" description="Fumarate lyase N-terminal" evidence="2">
    <location>
        <begin position="30"/>
        <end position="114"/>
    </location>
</feature>
<evidence type="ECO:0000313" key="3">
    <source>
        <dbReference type="EMBL" id="KAF4457791.1"/>
    </source>
</evidence>
<name>A0A8H4KW18_9HYPO</name>
<accession>A0A8H4KW18</accession>
<dbReference type="PRINTS" id="PR00145">
    <property type="entry name" value="ARGSUCLYASE"/>
</dbReference>
<dbReference type="SUPFAM" id="SSF48557">
    <property type="entry name" value="L-aspartase-like"/>
    <property type="match status" value="1"/>
</dbReference>
<comment type="caution">
    <text evidence="3">The sequence shown here is derived from an EMBL/GenBank/DDBJ whole genome shotgun (WGS) entry which is preliminary data.</text>
</comment>
<dbReference type="EMBL" id="JAADYS010002573">
    <property type="protein sequence ID" value="KAF4457791.1"/>
    <property type="molecule type" value="Genomic_DNA"/>
</dbReference>
<dbReference type="InterPro" id="IPR008948">
    <property type="entry name" value="L-Aspartase-like"/>
</dbReference>
<dbReference type="Gene3D" id="1.10.275.10">
    <property type="entry name" value="Fumarase/aspartase (N-terminal domain)"/>
    <property type="match status" value="1"/>
</dbReference>
<proteinExistence type="predicted"/>
<feature type="region of interest" description="Disordered" evidence="1">
    <location>
        <begin position="1"/>
        <end position="21"/>
    </location>
</feature>
<dbReference type="Proteomes" id="UP000554235">
    <property type="component" value="Unassembled WGS sequence"/>
</dbReference>
<keyword evidence="4" id="KW-1185">Reference proteome</keyword>
<dbReference type="OrthoDB" id="2561043at2759"/>
<evidence type="ECO:0000259" key="2">
    <source>
        <dbReference type="Pfam" id="PF00206"/>
    </source>
</evidence>
<dbReference type="Pfam" id="PF00206">
    <property type="entry name" value="Lyase_1"/>
    <property type="match status" value="1"/>
</dbReference>
<dbReference type="InterPro" id="IPR022761">
    <property type="entry name" value="Fumarate_lyase_N"/>
</dbReference>
<dbReference type="Gene3D" id="1.20.200.10">
    <property type="entry name" value="Fumarase/aspartase (Central domain)"/>
    <property type="match status" value="1"/>
</dbReference>
<dbReference type="GO" id="GO:0004056">
    <property type="term" value="F:argininosuccinate lyase activity"/>
    <property type="evidence" value="ECO:0007669"/>
    <property type="project" value="InterPro"/>
</dbReference>
<dbReference type="GO" id="GO:0005829">
    <property type="term" value="C:cytosol"/>
    <property type="evidence" value="ECO:0007669"/>
    <property type="project" value="TreeGrafter"/>
</dbReference>
<dbReference type="GO" id="GO:0042450">
    <property type="term" value="P:L-arginine biosynthetic process via ornithine"/>
    <property type="evidence" value="ECO:0007669"/>
    <property type="project" value="InterPro"/>
</dbReference>
<dbReference type="InterPro" id="IPR024083">
    <property type="entry name" value="Fumarase/histidase_N"/>
</dbReference>
<evidence type="ECO:0000256" key="1">
    <source>
        <dbReference type="SAM" id="MobiDB-lite"/>
    </source>
</evidence>
<keyword evidence="3" id="KW-0456">Lyase</keyword>
<dbReference type="InterPro" id="IPR009049">
    <property type="entry name" value="Argininosuccinate_lyase"/>
</dbReference>
<dbReference type="PANTHER" id="PTHR43814">
    <property type="entry name" value="ARGININOSUCCINATE LYASE"/>
    <property type="match status" value="1"/>
</dbReference>
<reference evidence="3 4" key="1">
    <citation type="submission" date="2020-01" db="EMBL/GenBank/DDBJ databases">
        <title>Identification and distribution of gene clusters putatively required for synthesis of sphingolipid metabolism inhibitors in phylogenetically diverse species of the filamentous fungus Fusarium.</title>
        <authorList>
            <person name="Kim H.-S."/>
            <person name="Busman M."/>
            <person name="Brown D.W."/>
            <person name="Divon H."/>
            <person name="Uhlig S."/>
            <person name="Proctor R.H."/>
        </authorList>
    </citation>
    <scope>NUCLEOTIDE SEQUENCE [LARGE SCALE GENOMIC DNA]</scope>
    <source>
        <strain evidence="3 4">NRRL 20459</strain>
    </source>
</reference>
<dbReference type="AlphaFoldDB" id="A0A8H4KW18"/>
<dbReference type="PANTHER" id="PTHR43814:SF1">
    <property type="entry name" value="ARGININOSUCCINATE LYASE"/>
    <property type="match status" value="1"/>
</dbReference>
<organism evidence="3 4">
    <name type="scientific">Fusarium albosuccineum</name>
    <dbReference type="NCBI Taxonomy" id="1237068"/>
    <lineage>
        <taxon>Eukaryota</taxon>
        <taxon>Fungi</taxon>
        <taxon>Dikarya</taxon>
        <taxon>Ascomycota</taxon>
        <taxon>Pezizomycotina</taxon>
        <taxon>Sordariomycetes</taxon>
        <taxon>Hypocreomycetidae</taxon>
        <taxon>Hypocreales</taxon>
        <taxon>Nectriaceae</taxon>
        <taxon>Fusarium</taxon>
        <taxon>Fusarium decemcellulare species complex</taxon>
    </lineage>
</organism>